<dbReference type="SMART" id="SM00822">
    <property type="entry name" value="PKS_KR"/>
    <property type="match status" value="1"/>
</dbReference>
<dbReference type="InterPro" id="IPR002347">
    <property type="entry name" value="SDR_fam"/>
</dbReference>
<evidence type="ECO:0000313" key="4">
    <source>
        <dbReference type="Proteomes" id="UP000076555"/>
    </source>
</evidence>
<organism evidence="3 4">
    <name type="scientific">Nodularia spumigena CENA596</name>
    <dbReference type="NCBI Taxonomy" id="1819295"/>
    <lineage>
        <taxon>Bacteria</taxon>
        <taxon>Bacillati</taxon>
        <taxon>Cyanobacteriota</taxon>
        <taxon>Cyanophyceae</taxon>
        <taxon>Nostocales</taxon>
        <taxon>Nodulariaceae</taxon>
        <taxon>Nodularia</taxon>
    </lineage>
</organism>
<proteinExistence type="inferred from homology"/>
<accession>A0A161XYP0</accession>
<dbReference type="Gene3D" id="3.40.50.720">
    <property type="entry name" value="NAD(P)-binding Rossmann-like Domain"/>
    <property type="match status" value="1"/>
</dbReference>
<feature type="domain" description="Ketoreductase" evidence="2">
    <location>
        <begin position="7"/>
        <end position="190"/>
    </location>
</feature>
<dbReference type="AlphaFoldDB" id="A0A161XYP0"/>
<dbReference type="OrthoDB" id="9803333at2"/>
<dbReference type="PRINTS" id="PR00080">
    <property type="entry name" value="SDRFAMILY"/>
</dbReference>
<dbReference type="Proteomes" id="UP000076555">
    <property type="component" value="Unassembled WGS sequence"/>
</dbReference>
<dbReference type="GO" id="GO:0005811">
    <property type="term" value="C:lipid droplet"/>
    <property type="evidence" value="ECO:0007669"/>
    <property type="project" value="TreeGrafter"/>
</dbReference>
<dbReference type="InterPro" id="IPR036291">
    <property type="entry name" value="NAD(P)-bd_dom_sf"/>
</dbReference>
<dbReference type="RefSeq" id="WP_063874340.1">
    <property type="nucleotide sequence ID" value="NZ_CAWMRI010000267.1"/>
</dbReference>
<gene>
    <name evidence="3" type="ORF">A2T98_20420</name>
</gene>
<reference evidence="3 4" key="1">
    <citation type="submission" date="2016-04" db="EMBL/GenBank/DDBJ databases">
        <title>Draft Genome Assembly of the Bloom-forming Cyanobacterium Nodularia spumigena Strain CENA596 in Shrimp Production Ponds.</title>
        <authorList>
            <person name="Popin R.V."/>
            <person name="Rigonato J."/>
            <person name="Abreu V.A."/>
            <person name="Andreote A.P."/>
            <person name="Silveira S.B."/>
            <person name="Odebrecht C."/>
            <person name="Fiore M.F."/>
        </authorList>
    </citation>
    <scope>NUCLEOTIDE SEQUENCE [LARGE SCALE GENOMIC DNA]</scope>
    <source>
        <strain evidence="3 4">CENA596</strain>
    </source>
</reference>
<dbReference type="GO" id="GO:0016616">
    <property type="term" value="F:oxidoreductase activity, acting on the CH-OH group of donors, NAD or NADP as acceptor"/>
    <property type="evidence" value="ECO:0007669"/>
    <property type="project" value="TreeGrafter"/>
</dbReference>
<dbReference type="EMBL" id="LWAJ01000267">
    <property type="protein sequence ID" value="KZL48029.1"/>
    <property type="molecule type" value="Genomic_DNA"/>
</dbReference>
<dbReference type="Pfam" id="PF00106">
    <property type="entry name" value="adh_short"/>
    <property type="match status" value="1"/>
</dbReference>
<evidence type="ECO:0000256" key="1">
    <source>
        <dbReference type="RuleBase" id="RU000363"/>
    </source>
</evidence>
<protein>
    <submittedName>
        <fullName evidence="3">Short-chain dehydrogenase</fullName>
    </submittedName>
</protein>
<dbReference type="PRINTS" id="PR00081">
    <property type="entry name" value="GDHRDH"/>
</dbReference>
<evidence type="ECO:0000259" key="2">
    <source>
        <dbReference type="SMART" id="SM00822"/>
    </source>
</evidence>
<comment type="caution">
    <text evidence="3">The sequence shown here is derived from an EMBL/GenBank/DDBJ whole genome shotgun (WGS) entry which is preliminary data.</text>
</comment>
<sequence length="276" mass="30875">MTQLDKAVVLITGASGGFGQQLTRQLLQIGSRLILTDVDEAGLREKVQGIQHQVTTGDVLACLAVDLSTREGCEILYHQVKALNIPVDILINNAGIAVFGRMDEIPPDKWERLMQINLLTPMRLSALFATDMIARKQGHIVNISSLAGWWSPPGLIHYAASKFGLRGFSEGLFHEVKDYNVKVTAVYPFFSRTPILQCEKFGSLSKIDHDFLDNVATDPAKIMRATIRGIQHNKLHVFPDAIAQNAHLLKRYFPQIVNLINHTFVRRLKSGQREKL</sequence>
<evidence type="ECO:0000313" key="3">
    <source>
        <dbReference type="EMBL" id="KZL48029.1"/>
    </source>
</evidence>
<dbReference type="InterPro" id="IPR057326">
    <property type="entry name" value="KR_dom"/>
</dbReference>
<name>A0A161XYP0_NODSP</name>
<dbReference type="PANTHER" id="PTHR24322">
    <property type="entry name" value="PKSB"/>
    <property type="match status" value="1"/>
</dbReference>
<comment type="similarity">
    <text evidence="1">Belongs to the short-chain dehydrogenases/reductases (SDR) family.</text>
</comment>
<dbReference type="PANTHER" id="PTHR24322:SF748">
    <property type="entry name" value="FI23927P1-RELATED"/>
    <property type="match status" value="1"/>
</dbReference>
<dbReference type="SUPFAM" id="SSF51735">
    <property type="entry name" value="NAD(P)-binding Rossmann-fold domains"/>
    <property type="match status" value="1"/>
</dbReference>